<accession>A0ACC0RW70</accession>
<comment type="caution">
    <text evidence="1">The sequence shown here is derived from an EMBL/GenBank/DDBJ whole genome shotgun (WGS) entry which is preliminary data.</text>
</comment>
<keyword evidence="2" id="KW-1185">Reference proteome</keyword>
<dbReference type="EMBL" id="CM009304">
    <property type="protein sequence ID" value="KAI9381508.1"/>
    <property type="molecule type" value="Genomic_DNA"/>
</dbReference>
<protein>
    <submittedName>
        <fullName evidence="1">Uncharacterized protein</fullName>
    </submittedName>
</protein>
<name>A0ACC0RW70_POPTR</name>
<gene>
    <name evidence="1" type="ORF">POPTR_015G115701v4</name>
</gene>
<proteinExistence type="predicted"/>
<reference evidence="1 2" key="1">
    <citation type="journal article" date="2006" name="Science">
        <title>The genome of black cottonwood, Populus trichocarpa (Torr. &amp; Gray).</title>
        <authorList>
            <person name="Tuskan G.A."/>
            <person name="Difazio S."/>
            <person name="Jansson S."/>
            <person name="Bohlmann J."/>
            <person name="Grigoriev I."/>
            <person name="Hellsten U."/>
            <person name="Putnam N."/>
            <person name="Ralph S."/>
            <person name="Rombauts S."/>
            <person name="Salamov A."/>
            <person name="Schein J."/>
            <person name="Sterck L."/>
            <person name="Aerts A."/>
            <person name="Bhalerao R.R."/>
            <person name="Bhalerao R.P."/>
            <person name="Blaudez D."/>
            <person name="Boerjan W."/>
            <person name="Brun A."/>
            <person name="Brunner A."/>
            <person name="Busov V."/>
            <person name="Campbell M."/>
            <person name="Carlson J."/>
            <person name="Chalot M."/>
            <person name="Chapman J."/>
            <person name="Chen G.L."/>
            <person name="Cooper D."/>
            <person name="Coutinho P.M."/>
            <person name="Couturier J."/>
            <person name="Covert S."/>
            <person name="Cronk Q."/>
            <person name="Cunningham R."/>
            <person name="Davis J."/>
            <person name="Degroeve S."/>
            <person name="Dejardin A."/>
            <person name="Depamphilis C."/>
            <person name="Detter J."/>
            <person name="Dirks B."/>
            <person name="Dubchak I."/>
            <person name="Duplessis S."/>
            <person name="Ehlting J."/>
            <person name="Ellis B."/>
            <person name="Gendler K."/>
            <person name="Goodstein D."/>
            <person name="Gribskov M."/>
            <person name="Grimwood J."/>
            <person name="Groover A."/>
            <person name="Gunter L."/>
            <person name="Hamberger B."/>
            <person name="Heinze B."/>
            <person name="Helariutta Y."/>
            <person name="Henrissat B."/>
            <person name="Holligan D."/>
            <person name="Holt R."/>
            <person name="Huang W."/>
            <person name="Islam-Faridi N."/>
            <person name="Jones S."/>
            <person name="Jones-Rhoades M."/>
            <person name="Jorgensen R."/>
            <person name="Joshi C."/>
            <person name="Kangasjarvi J."/>
            <person name="Karlsson J."/>
            <person name="Kelleher C."/>
            <person name="Kirkpatrick R."/>
            <person name="Kirst M."/>
            <person name="Kohler A."/>
            <person name="Kalluri U."/>
            <person name="Larimer F."/>
            <person name="Leebens-Mack J."/>
            <person name="Leple J.C."/>
            <person name="Locascio P."/>
            <person name="Lou Y."/>
            <person name="Lucas S."/>
            <person name="Martin F."/>
            <person name="Montanini B."/>
            <person name="Napoli C."/>
            <person name="Nelson D.R."/>
            <person name="Nelson C."/>
            <person name="Nieminen K."/>
            <person name="Nilsson O."/>
            <person name="Pereda V."/>
            <person name="Peter G."/>
            <person name="Philippe R."/>
            <person name="Pilate G."/>
            <person name="Poliakov A."/>
            <person name="Razumovskaya J."/>
            <person name="Richardson P."/>
            <person name="Rinaldi C."/>
            <person name="Ritland K."/>
            <person name="Rouze P."/>
            <person name="Ryaboy D."/>
            <person name="Schmutz J."/>
            <person name="Schrader J."/>
            <person name="Segerman B."/>
            <person name="Shin H."/>
            <person name="Siddiqui A."/>
            <person name="Sterky F."/>
            <person name="Terry A."/>
            <person name="Tsai C.J."/>
            <person name="Uberbacher E."/>
            <person name="Unneberg P."/>
            <person name="Vahala J."/>
            <person name="Wall K."/>
            <person name="Wessler S."/>
            <person name="Yang G."/>
            <person name="Yin T."/>
            <person name="Douglas C."/>
            <person name="Marra M."/>
            <person name="Sandberg G."/>
            <person name="Van de Peer Y."/>
            <person name="Rokhsar D."/>
        </authorList>
    </citation>
    <scope>NUCLEOTIDE SEQUENCE [LARGE SCALE GENOMIC DNA]</scope>
    <source>
        <strain evidence="2">cv. Nisqually</strain>
    </source>
</reference>
<organism evidence="1 2">
    <name type="scientific">Populus trichocarpa</name>
    <name type="common">Western balsam poplar</name>
    <name type="synonym">Populus balsamifera subsp. trichocarpa</name>
    <dbReference type="NCBI Taxonomy" id="3694"/>
    <lineage>
        <taxon>Eukaryota</taxon>
        <taxon>Viridiplantae</taxon>
        <taxon>Streptophyta</taxon>
        <taxon>Embryophyta</taxon>
        <taxon>Tracheophyta</taxon>
        <taxon>Spermatophyta</taxon>
        <taxon>Magnoliopsida</taxon>
        <taxon>eudicotyledons</taxon>
        <taxon>Gunneridae</taxon>
        <taxon>Pentapetalae</taxon>
        <taxon>rosids</taxon>
        <taxon>fabids</taxon>
        <taxon>Malpighiales</taxon>
        <taxon>Salicaceae</taxon>
        <taxon>Saliceae</taxon>
        <taxon>Populus</taxon>
    </lineage>
</organism>
<evidence type="ECO:0000313" key="1">
    <source>
        <dbReference type="EMBL" id="KAI9381508.1"/>
    </source>
</evidence>
<evidence type="ECO:0000313" key="2">
    <source>
        <dbReference type="Proteomes" id="UP000006729"/>
    </source>
</evidence>
<sequence>MTRFLKTFRGRGNQLQERMGCLVQTGLDYNVVSSFIKQVPMVPNQTKDALEKKIDCMTNFLGYSVNSLEEFPAYLCYDFERVKLRFRMYIRLREKGAAKPKVSMGTILACSCAICKTLCRCPLLRTSYVGKFKECISFKPRSEMAAIN</sequence>
<dbReference type="Proteomes" id="UP000006729">
    <property type="component" value="Chromosome 15"/>
</dbReference>